<dbReference type="Proteomes" id="UP000584670">
    <property type="component" value="Unassembled WGS sequence"/>
</dbReference>
<sequence length="293" mass="32407">MRTAPINPPLACTEERTVLDCQTEISQGRRFAFGLNWQKFGRLIDEERVRGAQTSLENALGTSDLTGRTFLDVGCGSGLFSLAALRLGARVRSFDFDPDSVATTRKLRDDFAPGSAWDIECASILDAGFVQGLGQFDIVYSWGVLHHTGALWKAMEAVCGLVARDGLLYVSIYNDQGGESRMWTSVKRRYNDSGPAVRRLLLAGSMLYLGRRYPLRVAAGLMGGGAGSTPWTEPCPRGMSRKHDLVDWVGGYPFEVASPERVFDFCREREFQLRHLKTCKGGIGCNEFIFARS</sequence>
<keyword evidence="3" id="KW-0949">S-adenosyl-L-methionine</keyword>
<dbReference type="EMBL" id="JACMSF010000045">
    <property type="protein sequence ID" value="MBC2906107.1"/>
    <property type="molecule type" value="Genomic_DNA"/>
</dbReference>
<dbReference type="SUPFAM" id="SSF53335">
    <property type="entry name" value="S-adenosyl-L-methionine-dependent methyltransferases"/>
    <property type="match status" value="1"/>
</dbReference>
<keyword evidence="6" id="KW-1185">Reference proteome</keyword>
<protein>
    <submittedName>
        <fullName evidence="5">Class I SAM-dependent methyltransferase</fullName>
    </submittedName>
</protein>
<name>A0A7X1JAD5_9ACTN</name>
<evidence type="ECO:0000256" key="2">
    <source>
        <dbReference type="ARBA" id="ARBA00022679"/>
    </source>
</evidence>
<dbReference type="PANTHER" id="PTHR43464">
    <property type="entry name" value="METHYLTRANSFERASE"/>
    <property type="match status" value="1"/>
</dbReference>
<keyword evidence="2 5" id="KW-0808">Transferase</keyword>
<dbReference type="Pfam" id="PF08241">
    <property type="entry name" value="Methyltransf_11"/>
    <property type="match status" value="1"/>
</dbReference>
<dbReference type="RefSeq" id="WP_186285944.1">
    <property type="nucleotide sequence ID" value="NZ_JACMSF010000045.1"/>
</dbReference>
<evidence type="ECO:0000259" key="4">
    <source>
        <dbReference type="Pfam" id="PF08241"/>
    </source>
</evidence>
<evidence type="ECO:0000256" key="3">
    <source>
        <dbReference type="ARBA" id="ARBA00022691"/>
    </source>
</evidence>
<accession>A0A7X1JAD5</accession>
<organism evidence="5 6">
    <name type="scientific">Streptomyces cupreus</name>
    <dbReference type="NCBI Taxonomy" id="2759956"/>
    <lineage>
        <taxon>Bacteria</taxon>
        <taxon>Bacillati</taxon>
        <taxon>Actinomycetota</taxon>
        <taxon>Actinomycetes</taxon>
        <taxon>Kitasatosporales</taxon>
        <taxon>Streptomycetaceae</taxon>
        <taxon>Streptomyces</taxon>
    </lineage>
</organism>
<dbReference type="InterPro" id="IPR013216">
    <property type="entry name" value="Methyltransf_11"/>
</dbReference>
<evidence type="ECO:0000256" key="1">
    <source>
        <dbReference type="ARBA" id="ARBA00022603"/>
    </source>
</evidence>
<keyword evidence="1 5" id="KW-0489">Methyltransferase</keyword>
<dbReference type="InterPro" id="IPR029063">
    <property type="entry name" value="SAM-dependent_MTases_sf"/>
</dbReference>
<reference evidence="5 6" key="1">
    <citation type="submission" date="2020-08" db="EMBL/GenBank/DDBJ databases">
        <title>Streptomyces sp. PSKA01 genome sequencing and assembly.</title>
        <authorList>
            <person name="Mandal S."/>
            <person name="Maiti P.K."/>
            <person name="Das P."/>
        </authorList>
    </citation>
    <scope>NUCLEOTIDE SEQUENCE [LARGE SCALE GENOMIC DNA]</scope>
    <source>
        <strain evidence="5 6">PSKA01</strain>
    </source>
</reference>
<evidence type="ECO:0000313" key="5">
    <source>
        <dbReference type="EMBL" id="MBC2906107.1"/>
    </source>
</evidence>
<dbReference type="PANTHER" id="PTHR43464:SF19">
    <property type="entry name" value="UBIQUINONE BIOSYNTHESIS O-METHYLTRANSFERASE, MITOCHONDRIAL"/>
    <property type="match status" value="1"/>
</dbReference>
<dbReference type="GO" id="GO:0008757">
    <property type="term" value="F:S-adenosylmethionine-dependent methyltransferase activity"/>
    <property type="evidence" value="ECO:0007669"/>
    <property type="project" value="InterPro"/>
</dbReference>
<comment type="caution">
    <text evidence="5">The sequence shown here is derived from an EMBL/GenBank/DDBJ whole genome shotgun (WGS) entry which is preliminary data.</text>
</comment>
<dbReference type="CDD" id="cd02440">
    <property type="entry name" value="AdoMet_MTases"/>
    <property type="match status" value="1"/>
</dbReference>
<gene>
    <name evidence="5" type="ORF">H4N64_32050</name>
</gene>
<proteinExistence type="predicted"/>
<dbReference type="AlphaFoldDB" id="A0A7X1JAD5"/>
<evidence type="ECO:0000313" key="6">
    <source>
        <dbReference type="Proteomes" id="UP000584670"/>
    </source>
</evidence>
<dbReference type="GO" id="GO:0032259">
    <property type="term" value="P:methylation"/>
    <property type="evidence" value="ECO:0007669"/>
    <property type="project" value="UniProtKB-KW"/>
</dbReference>
<feature type="domain" description="Methyltransferase type 11" evidence="4">
    <location>
        <begin position="71"/>
        <end position="170"/>
    </location>
</feature>
<dbReference type="Gene3D" id="3.40.50.150">
    <property type="entry name" value="Vaccinia Virus protein VP39"/>
    <property type="match status" value="1"/>
</dbReference>